<gene>
    <name evidence="2" type="ORF">N476_25605</name>
</gene>
<accession>A0A167A699</accession>
<dbReference type="PROSITE" id="PS51186">
    <property type="entry name" value="GNAT"/>
    <property type="match status" value="1"/>
</dbReference>
<reference evidence="2 3" key="1">
    <citation type="submission" date="2013-07" db="EMBL/GenBank/DDBJ databases">
        <title>Comparative Genomic and Metabolomic Analysis of Twelve Strains of Pseudoalteromonas luteoviolacea.</title>
        <authorList>
            <person name="Vynne N.G."/>
            <person name="Mansson M."/>
            <person name="Gram L."/>
        </authorList>
    </citation>
    <scope>NUCLEOTIDE SEQUENCE [LARGE SCALE GENOMIC DNA]</scope>
    <source>
        <strain evidence="2 3">H33</strain>
    </source>
</reference>
<dbReference type="OrthoDB" id="5522469at2"/>
<dbReference type="InterPro" id="IPR016181">
    <property type="entry name" value="Acyl_CoA_acyltransferase"/>
</dbReference>
<evidence type="ECO:0000313" key="3">
    <source>
        <dbReference type="Proteomes" id="UP000076503"/>
    </source>
</evidence>
<dbReference type="Gene3D" id="3.40.630.30">
    <property type="match status" value="1"/>
</dbReference>
<proteinExistence type="predicted"/>
<evidence type="ECO:0000259" key="1">
    <source>
        <dbReference type="PROSITE" id="PS51186"/>
    </source>
</evidence>
<evidence type="ECO:0000313" key="2">
    <source>
        <dbReference type="EMBL" id="KZN45031.1"/>
    </source>
</evidence>
<dbReference type="GO" id="GO:0016747">
    <property type="term" value="F:acyltransferase activity, transferring groups other than amino-acyl groups"/>
    <property type="evidence" value="ECO:0007669"/>
    <property type="project" value="InterPro"/>
</dbReference>
<protein>
    <recommendedName>
        <fullName evidence="1">N-acetyltransferase domain-containing protein</fullName>
    </recommendedName>
</protein>
<feature type="domain" description="N-acetyltransferase" evidence="1">
    <location>
        <begin position="3"/>
        <end position="145"/>
    </location>
</feature>
<dbReference type="Proteomes" id="UP000076503">
    <property type="component" value="Unassembled WGS sequence"/>
</dbReference>
<dbReference type="CDD" id="cd04301">
    <property type="entry name" value="NAT_SF"/>
    <property type="match status" value="1"/>
</dbReference>
<dbReference type="EMBL" id="AUXZ01000131">
    <property type="protein sequence ID" value="KZN45031.1"/>
    <property type="molecule type" value="Genomic_DNA"/>
</dbReference>
<dbReference type="RefSeq" id="WP_063364167.1">
    <property type="nucleotide sequence ID" value="NZ_AUXZ01000131.1"/>
</dbReference>
<dbReference type="SUPFAM" id="SSF55729">
    <property type="entry name" value="Acyl-CoA N-acyltransferases (Nat)"/>
    <property type="match status" value="1"/>
</dbReference>
<organism evidence="2 3">
    <name type="scientific">Pseudoalteromonas luteoviolacea H33</name>
    <dbReference type="NCBI Taxonomy" id="1365251"/>
    <lineage>
        <taxon>Bacteria</taxon>
        <taxon>Pseudomonadati</taxon>
        <taxon>Pseudomonadota</taxon>
        <taxon>Gammaproteobacteria</taxon>
        <taxon>Alteromonadales</taxon>
        <taxon>Pseudoalteromonadaceae</taxon>
        <taxon>Pseudoalteromonas</taxon>
    </lineage>
</organism>
<dbReference type="AlphaFoldDB" id="A0A167A699"/>
<dbReference type="InterPro" id="IPR000182">
    <property type="entry name" value="GNAT_dom"/>
</dbReference>
<dbReference type="Pfam" id="PF13673">
    <property type="entry name" value="Acetyltransf_10"/>
    <property type="match status" value="1"/>
</dbReference>
<sequence>MNIILQVATESDKDFLLSLRMQTMTEHLERQGIFLSQEAHLSRLEEHYQYANIVYVNNKKVGCLRYKVTVLSLEIMQIQVLPQFQNKGFGCAILKQLLGQYPHLPTRLSVLKQNPAKRFYHKLGFVVHAEDEFEYHMMLLPKFDG</sequence>
<comment type="caution">
    <text evidence="2">The sequence shown here is derived from an EMBL/GenBank/DDBJ whole genome shotgun (WGS) entry which is preliminary data.</text>
</comment>
<name>A0A167A699_9GAMM</name>
<dbReference type="PATRIC" id="fig|1365251.3.peg.5062"/>